<accession>A0ABW8U9I0</accession>
<dbReference type="PRINTS" id="PR00423">
    <property type="entry name" value="CELLDVISFTSZ"/>
</dbReference>
<evidence type="ECO:0000256" key="5">
    <source>
        <dbReference type="NCBIfam" id="TIGR00065"/>
    </source>
</evidence>
<comment type="function">
    <text evidence="4 6">Essential cell division protein that forms a contractile ring structure (Z ring) at the future cell division site. The regulation of the ring assembly controls the timing and the location of cell division. One of the functions of the FtsZ ring is to recruit other cell division proteins to the septum to produce a new cell wall between the dividing cells. Binds GTP and shows GTPase activity.</text>
</comment>
<dbReference type="NCBIfam" id="TIGR00065">
    <property type="entry name" value="ftsZ"/>
    <property type="match status" value="1"/>
</dbReference>
<dbReference type="InterPro" id="IPR003008">
    <property type="entry name" value="Tubulin_FtsZ_GTPase"/>
</dbReference>
<dbReference type="InterPro" id="IPR000158">
    <property type="entry name" value="Cell_div_FtsZ"/>
</dbReference>
<proteinExistence type="inferred from homology"/>
<feature type="region of interest" description="Disordered" evidence="7">
    <location>
        <begin position="326"/>
        <end position="376"/>
    </location>
</feature>
<reference evidence="10 11" key="1">
    <citation type="submission" date="2024-11" db="EMBL/GenBank/DDBJ databases">
        <title>First Report of Moraxella oculi in Brazil in an Infectious Bovine Keratoconjunctivitis Outbreak.</title>
        <authorList>
            <person name="Carvalho C.V."/>
            <person name="Domingues R."/>
            <person name="Coutinho C."/>
            <person name="Honorio N.T.B.S."/>
            <person name="Faza D.R.L.R."/>
            <person name="Carvalho W.A."/>
            <person name="Machado A.B.F."/>
            <person name="Martins M.F."/>
            <person name="Gaspar E.B."/>
        </authorList>
    </citation>
    <scope>NUCLEOTIDE SEQUENCE [LARGE SCALE GENOMIC DNA]</scope>
    <source>
        <strain evidence="10 11">2117LE</strain>
    </source>
</reference>
<evidence type="ECO:0000256" key="2">
    <source>
        <dbReference type="ARBA" id="ARBA00022741"/>
    </source>
</evidence>
<organism evidence="10 11">
    <name type="scientific">Moraxella oculi</name>
    <dbReference type="NCBI Taxonomy" id="2940516"/>
    <lineage>
        <taxon>Bacteria</taxon>
        <taxon>Pseudomonadati</taxon>
        <taxon>Pseudomonadota</taxon>
        <taxon>Gammaproteobacteria</taxon>
        <taxon>Moraxellales</taxon>
        <taxon>Moraxellaceae</taxon>
        <taxon>Moraxella</taxon>
    </lineage>
</organism>
<keyword evidence="2 4" id="KW-0547">Nucleotide-binding</keyword>
<name>A0ABW8U9I0_9GAMM</name>
<dbReference type="InterPro" id="IPR036525">
    <property type="entry name" value="Tubulin/FtsZ_GTPase_sf"/>
</dbReference>
<dbReference type="SUPFAM" id="SSF52490">
    <property type="entry name" value="Tubulin nucleotide-binding domain-like"/>
    <property type="match status" value="1"/>
</dbReference>
<feature type="domain" description="Tubulin/FtsZ 2-layer sandwich" evidence="9">
    <location>
        <begin position="209"/>
        <end position="329"/>
    </location>
</feature>
<dbReference type="GO" id="GO:0051301">
    <property type="term" value="P:cell division"/>
    <property type="evidence" value="ECO:0007669"/>
    <property type="project" value="UniProtKB-KW"/>
</dbReference>
<dbReference type="PANTHER" id="PTHR30314:SF3">
    <property type="entry name" value="MITOCHONDRIAL DIVISION PROTEIN FSZA"/>
    <property type="match status" value="1"/>
</dbReference>
<dbReference type="InterPro" id="IPR008280">
    <property type="entry name" value="Tub_FtsZ_C"/>
</dbReference>
<comment type="caution">
    <text evidence="10">The sequence shown here is derived from an EMBL/GenBank/DDBJ whole genome shotgun (WGS) entry which is preliminary data.</text>
</comment>
<keyword evidence="4 6" id="KW-0132">Cell division</keyword>
<dbReference type="InterPro" id="IPR018316">
    <property type="entry name" value="Tubulin/FtsZ_2-layer-sand-dom"/>
</dbReference>
<feature type="compositionally biased region" description="Low complexity" evidence="7">
    <location>
        <begin position="326"/>
        <end position="357"/>
    </location>
</feature>
<evidence type="ECO:0000313" key="10">
    <source>
        <dbReference type="EMBL" id="MFL1731925.1"/>
    </source>
</evidence>
<dbReference type="PROSITE" id="PS01135">
    <property type="entry name" value="FTSZ_2"/>
    <property type="match status" value="1"/>
</dbReference>
<evidence type="ECO:0000256" key="4">
    <source>
        <dbReference type="HAMAP-Rule" id="MF_00909"/>
    </source>
</evidence>
<feature type="binding site" evidence="4">
    <location>
        <begin position="111"/>
        <end position="113"/>
    </location>
    <ligand>
        <name>GTP</name>
        <dbReference type="ChEBI" id="CHEBI:37565"/>
    </ligand>
</feature>
<evidence type="ECO:0000256" key="3">
    <source>
        <dbReference type="ARBA" id="ARBA00023134"/>
    </source>
</evidence>
<evidence type="ECO:0000256" key="1">
    <source>
        <dbReference type="ARBA" id="ARBA00009690"/>
    </source>
</evidence>
<feature type="binding site" evidence="4">
    <location>
        <position position="142"/>
    </location>
    <ligand>
        <name>GTP</name>
        <dbReference type="ChEBI" id="CHEBI:37565"/>
    </ligand>
</feature>
<dbReference type="EMBL" id="JBJJXE010000002">
    <property type="protein sequence ID" value="MFL1731925.1"/>
    <property type="molecule type" value="Genomic_DNA"/>
</dbReference>
<dbReference type="Pfam" id="PF12327">
    <property type="entry name" value="FtsZ_C"/>
    <property type="match status" value="1"/>
</dbReference>
<dbReference type="SMART" id="SM00864">
    <property type="entry name" value="Tubulin"/>
    <property type="match status" value="1"/>
</dbReference>
<keyword evidence="4 6" id="KW-0717">Septation</keyword>
<dbReference type="SUPFAM" id="SSF55307">
    <property type="entry name" value="Tubulin C-terminal domain-like"/>
    <property type="match status" value="1"/>
</dbReference>
<evidence type="ECO:0000313" key="11">
    <source>
        <dbReference type="Proteomes" id="UP001624684"/>
    </source>
</evidence>
<dbReference type="HAMAP" id="MF_00909">
    <property type="entry name" value="FtsZ"/>
    <property type="match status" value="1"/>
</dbReference>
<dbReference type="SMART" id="SM00865">
    <property type="entry name" value="Tubulin_C"/>
    <property type="match status" value="1"/>
</dbReference>
<keyword evidence="11" id="KW-1185">Reference proteome</keyword>
<evidence type="ECO:0000256" key="7">
    <source>
        <dbReference type="SAM" id="MobiDB-lite"/>
    </source>
</evidence>
<comment type="subunit">
    <text evidence="4">Homodimer. Polymerizes to form a dynamic ring structure in a strictly GTP-dependent manner. Interacts directly with several other division proteins.</text>
</comment>
<keyword evidence="3 4" id="KW-0342">GTP-binding</keyword>
<evidence type="ECO:0000259" key="9">
    <source>
        <dbReference type="SMART" id="SM00865"/>
    </source>
</evidence>
<evidence type="ECO:0000259" key="8">
    <source>
        <dbReference type="SMART" id="SM00864"/>
    </source>
</evidence>
<dbReference type="CDD" id="cd02201">
    <property type="entry name" value="FtsZ_type1"/>
    <property type="match status" value="1"/>
</dbReference>
<keyword evidence="4" id="KW-0963">Cytoplasm</keyword>
<feature type="binding site" evidence="4">
    <location>
        <position position="146"/>
    </location>
    <ligand>
        <name>GTP</name>
        <dbReference type="ChEBI" id="CHEBI:37565"/>
    </ligand>
</feature>
<dbReference type="InterPro" id="IPR020805">
    <property type="entry name" value="Cell_div_FtsZ_CS"/>
</dbReference>
<dbReference type="Proteomes" id="UP001624684">
    <property type="component" value="Unassembled WGS sequence"/>
</dbReference>
<dbReference type="Pfam" id="PF00091">
    <property type="entry name" value="Tubulin"/>
    <property type="match status" value="1"/>
</dbReference>
<feature type="domain" description="Tubulin/FtsZ GTPase" evidence="8">
    <location>
        <begin position="19"/>
        <end position="207"/>
    </location>
</feature>
<sequence>MSAYSMSDDTQLDTDGQAKFIVFGVGGGGGNAVEHMVRQNVSGVTFVATNTDAQALEHLSVPNKFQFGGAGLGVGGRPAQGRELAEQNEEEIRSLLSGYHMVFITAGMGGGTGTGAAPVIARIAKEMQLLTVAVVTTPFKFEGSKRTKIAKEGIAELSQHVDSIITVPNEKLRQVYNNISIADAFKKADDVLLFAVQGIIETVRCPGQVNVDFEDVCTAMQSRGYAMMGIGRASGDDRAKQATEKATRSPLLDDLRLDNAKGLIVSIKGTQESMNLSEADEIGGLLSKIADLDEGDIFWGFVYDDTMGDELQVTVIATGLTLNESAQPQSSGQQAPVGHASAISQQGSQQSAESSSGPVRRTVQPIHVGDYLKRQQ</sequence>
<gene>
    <name evidence="4 10" type="primary">ftsZ</name>
    <name evidence="10" type="ORF">ACJHVH_02760</name>
</gene>
<comment type="subcellular location">
    <subcellularLocation>
        <location evidence="4">Cytoplasm</location>
    </subcellularLocation>
    <text evidence="4">Assembles at midcell at the inner surface of the cytoplasmic membrane.</text>
</comment>
<keyword evidence="4 6" id="KW-0131">Cell cycle</keyword>
<dbReference type="InterPro" id="IPR024757">
    <property type="entry name" value="FtsZ_C"/>
</dbReference>
<dbReference type="RefSeq" id="WP_407068681.1">
    <property type="nucleotide sequence ID" value="NZ_JBJJXE010000002.1"/>
</dbReference>
<dbReference type="Gene3D" id="3.40.50.1440">
    <property type="entry name" value="Tubulin/FtsZ, GTPase domain"/>
    <property type="match status" value="1"/>
</dbReference>
<evidence type="ECO:0000256" key="6">
    <source>
        <dbReference type="RuleBase" id="RU000631"/>
    </source>
</evidence>
<feature type="binding site" evidence="4">
    <location>
        <position position="189"/>
    </location>
    <ligand>
        <name>GTP</name>
        <dbReference type="ChEBI" id="CHEBI:37565"/>
    </ligand>
</feature>
<dbReference type="InterPro" id="IPR045061">
    <property type="entry name" value="FtsZ/CetZ"/>
</dbReference>
<comment type="similarity">
    <text evidence="1 4 6">Belongs to the FtsZ family.</text>
</comment>
<feature type="binding site" evidence="4">
    <location>
        <begin position="27"/>
        <end position="31"/>
    </location>
    <ligand>
        <name>GTP</name>
        <dbReference type="ChEBI" id="CHEBI:37565"/>
    </ligand>
</feature>
<dbReference type="PANTHER" id="PTHR30314">
    <property type="entry name" value="CELL DIVISION PROTEIN FTSZ-RELATED"/>
    <property type="match status" value="1"/>
</dbReference>
<protein>
    <recommendedName>
        <fullName evidence="4 5">Cell division protein FtsZ</fullName>
    </recommendedName>
</protein>